<dbReference type="RefSeq" id="WP_279927618.1">
    <property type="nucleotide sequence ID" value="NZ_JARWBG010000009.1"/>
</dbReference>
<accession>A0ABT6HN07</accession>
<feature type="compositionally biased region" description="Low complexity" evidence="1">
    <location>
        <begin position="297"/>
        <end position="308"/>
    </location>
</feature>
<evidence type="ECO:0000313" key="3">
    <source>
        <dbReference type="Proteomes" id="UP001223144"/>
    </source>
</evidence>
<dbReference type="EMBL" id="JARWBG010000009">
    <property type="protein sequence ID" value="MDH2389284.1"/>
    <property type="molecule type" value="Genomic_DNA"/>
</dbReference>
<protein>
    <submittedName>
        <fullName evidence="2">Uncharacterized protein</fullName>
    </submittedName>
</protein>
<sequence>MGGDQDGLRAVWALLSKPGGDGGEYRVLACSEGRSAYGMFDDLVRRTLFGTPPQWADGGAPGEGLPWISFGAFGESDLPRRHISISITHWSGPSEAYCDSSGRRIAATRFFAVPYEELARTGLGLTGLWHAVRPVELPPDDGERRLALPTGPDPLPEVAELLDGEPGFDWAAATAATALERPLALVSRSSRFAMTRLATIDAVAWLLPYGCRAGLTAATWASEPGPYTPWLCYTHSDPADERVRVLESEPPEVSSRTGRAHLARLRLLRQELGTLGMLRELAADKRPARLGGRTRHGAPGSAARGRGR</sequence>
<evidence type="ECO:0000256" key="1">
    <source>
        <dbReference type="SAM" id="MobiDB-lite"/>
    </source>
</evidence>
<reference evidence="2 3" key="1">
    <citation type="submission" date="2023-04" db="EMBL/GenBank/DDBJ databases">
        <title>Streptomyces chengmaiensis sp. nov. isolated from the stem of mangrove plant in Hainan.</title>
        <authorList>
            <person name="Huang X."/>
            <person name="Zhou S."/>
            <person name="Chu X."/>
            <person name="Xie Y."/>
            <person name="Lin Y."/>
        </authorList>
    </citation>
    <scope>NUCLEOTIDE SEQUENCE [LARGE SCALE GENOMIC DNA]</scope>
    <source>
        <strain evidence="2 3">HNM0663</strain>
    </source>
</reference>
<evidence type="ECO:0000313" key="2">
    <source>
        <dbReference type="EMBL" id="MDH2389284.1"/>
    </source>
</evidence>
<dbReference type="Proteomes" id="UP001223144">
    <property type="component" value="Unassembled WGS sequence"/>
</dbReference>
<keyword evidence="3" id="KW-1185">Reference proteome</keyword>
<name>A0ABT6HN07_9ACTN</name>
<proteinExistence type="predicted"/>
<comment type="caution">
    <text evidence="2">The sequence shown here is derived from an EMBL/GenBank/DDBJ whole genome shotgun (WGS) entry which is preliminary data.</text>
</comment>
<organism evidence="2 3">
    <name type="scientific">Streptomyces chengmaiensis</name>
    <dbReference type="NCBI Taxonomy" id="3040919"/>
    <lineage>
        <taxon>Bacteria</taxon>
        <taxon>Bacillati</taxon>
        <taxon>Actinomycetota</taxon>
        <taxon>Actinomycetes</taxon>
        <taxon>Kitasatosporales</taxon>
        <taxon>Streptomycetaceae</taxon>
        <taxon>Streptomyces</taxon>
    </lineage>
</organism>
<feature type="region of interest" description="Disordered" evidence="1">
    <location>
        <begin position="286"/>
        <end position="308"/>
    </location>
</feature>
<gene>
    <name evidence="2" type="ORF">QCN29_10870</name>
</gene>